<dbReference type="eggNOG" id="COG0745">
    <property type="taxonomic scope" value="Bacteria"/>
</dbReference>
<evidence type="ECO:0000256" key="3">
    <source>
        <dbReference type="ARBA" id="ARBA00022553"/>
    </source>
</evidence>
<dbReference type="PROSITE" id="PS50109">
    <property type="entry name" value="HIS_KIN"/>
    <property type="match status" value="1"/>
</dbReference>
<keyword evidence="8" id="KW-0418">Kinase</keyword>
<keyword evidence="9" id="KW-1185">Reference proteome</keyword>
<evidence type="ECO:0000256" key="4">
    <source>
        <dbReference type="PROSITE-ProRule" id="PRU00169"/>
    </source>
</evidence>
<dbReference type="Pfam" id="PF13426">
    <property type="entry name" value="PAS_9"/>
    <property type="match status" value="1"/>
</dbReference>
<dbReference type="InterPro" id="IPR003594">
    <property type="entry name" value="HATPase_dom"/>
</dbReference>
<dbReference type="PRINTS" id="PR00344">
    <property type="entry name" value="BCTRLSENSOR"/>
</dbReference>
<reference key="1">
    <citation type="submission" date="2010-11" db="EMBL/GenBank/DDBJ databases">
        <title>The complete genome of chromosome of Calditerrivibrio nitroreducens DSM 19672.</title>
        <authorList>
            <consortium name="US DOE Joint Genome Institute (JGI-PGF)"/>
            <person name="Lucas S."/>
            <person name="Copeland A."/>
            <person name="Lapidus A."/>
            <person name="Bruce D."/>
            <person name="Goodwin L."/>
            <person name="Pitluck S."/>
            <person name="Kyrpides N."/>
            <person name="Mavromatis K."/>
            <person name="Ivanova N."/>
            <person name="Mikhailova N."/>
            <person name="Zeytun A."/>
            <person name="Brettin T."/>
            <person name="Detter J.C."/>
            <person name="Tapia R."/>
            <person name="Han C."/>
            <person name="Land M."/>
            <person name="Hauser L."/>
            <person name="Markowitz V."/>
            <person name="Cheng J.-F."/>
            <person name="Hugenholtz P."/>
            <person name="Woyke T."/>
            <person name="Wu D."/>
            <person name="Spring S."/>
            <person name="Schroeder M."/>
            <person name="Brambilla E."/>
            <person name="Klenk H.-P."/>
            <person name="Eisen J.A."/>
        </authorList>
    </citation>
    <scope>NUCLEOTIDE SEQUENCE [LARGE SCALE GENOMIC DNA]</scope>
    <source>
        <strain>DSM 19672</strain>
    </source>
</reference>
<dbReference type="AlphaFoldDB" id="E4TGU6"/>
<dbReference type="InterPro" id="IPR004358">
    <property type="entry name" value="Sig_transdc_His_kin-like_C"/>
</dbReference>
<sequence length="649" mass="73920">MDKKIKILIVEDNENDIELMFREIKNVIFSYESCVCRDKDTLEHLLKEFQPDVVLSDYSIGSSFNGLEVIKIVKNIDRFIPVIIISGSIGEEIAVDCLKSGAGDYILKDRLKKLPYSILELIEKEKIRKEKDLLFERLKESNERYSSMFENSKIPMLLLDPDNDLKILEANDAAVRLYGYTKDEFKNLSVFDLNTLPKDEVTRLANKARNESQFFFDFQHCIKNGEHIFVNVYSGPVKFGEKVCLLSFIVNITEKKLLERKNKKLEEHINHLNRVESLGRLAATIAHDFNNILTPIISYSDMGVESTEEGSVANEYFRQIRNAADKAASLTRQILAVGRKQILAFKKVDIKNFFSEIHNMLHRLVREDIEFKINISDKSLIANIDTGQISQVLINMIVNAVDAVKNSEVKKIIIDVDNCSISKRMVEEKFIDLQPGEYILIEISDTGCGIPKEDLKKIFEPFYTTKLDSGGSGLGLAISFGIIKQHKGDLAVYSEVGKGTTFKIYIPAEQGKIDLEENEKKYDDIGKLDLDVMLVEDNKFVSDSISKGLQRFGCRVVTFNDPVEAINAVINEGYRCDLLVSDIIMPKYNGKEIYILLKEMIDDLKVIFISGYSEDVIKDTLDKSDACFIQKPFDSYILAAKIKEIMNKK</sequence>
<evidence type="ECO:0000259" key="5">
    <source>
        <dbReference type="PROSITE" id="PS50109"/>
    </source>
</evidence>
<keyword evidence="8" id="KW-0808">Transferase</keyword>
<feature type="modified residue" description="4-aspartylphosphate" evidence="4">
    <location>
        <position position="582"/>
    </location>
</feature>
<dbReference type="InterPro" id="IPR011006">
    <property type="entry name" value="CheY-like_superfamily"/>
</dbReference>
<accession>E4TGU6</accession>
<dbReference type="SMART" id="SM00388">
    <property type="entry name" value="HisKA"/>
    <property type="match status" value="1"/>
</dbReference>
<dbReference type="PROSITE" id="PS50112">
    <property type="entry name" value="PAS"/>
    <property type="match status" value="1"/>
</dbReference>
<dbReference type="Pfam" id="PF00072">
    <property type="entry name" value="Response_reg"/>
    <property type="match status" value="2"/>
</dbReference>
<dbReference type="STRING" id="768670.Calni_0795"/>
<dbReference type="InterPro" id="IPR000014">
    <property type="entry name" value="PAS"/>
</dbReference>
<dbReference type="Proteomes" id="UP000007039">
    <property type="component" value="Chromosome"/>
</dbReference>
<organism evidence="8 9">
    <name type="scientific">Calditerrivibrio nitroreducens (strain DSM 19672 / NBRC 101217 / Yu37-1)</name>
    <dbReference type="NCBI Taxonomy" id="768670"/>
    <lineage>
        <taxon>Bacteria</taxon>
        <taxon>Pseudomonadati</taxon>
        <taxon>Deferribacterota</taxon>
        <taxon>Deferribacteres</taxon>
        <taxon>Deferribacterales</taxon>
        <taxon>Calditerrivibrionaceae</taxon>
    </lineage>
</organism>
<dbReference type="InterPro" id="IPR005467">
    <property type="entry name" value="His_kinase_dom"/>
</dbReference>
<name>E4TGU6_CALNY</name>
<proteinExistence type="predicted"/>
<dbReference type="RefSeq" id="WP_013450919.1">
    <property type="nucleotide sequence ID" value="NC_014758.1"/>
</dbReference>
<dbReference type="SMART" id="SM00091">
    <property type="entry name" value="PAS"/>
    <property type="match status" value="1"/>
</dbReference>
<dbReference type="SUPFAM" id="SSF55785">
    <property type="entry name" value="PYP-like sensor domain (PAS domain)"/>
    <property type="match status" value="1"/>
</dbReference>
<dbReference type="KEGG" id="cni:Calni_0795"/>
<gene>
    <name evidence="8" type="ordered locus">Calni_0795</name>
</gene>
<evidence type="ECO:0000256" key="1">
    <source>
        <dbReference type="ARBA" id="ARBA00000085"/>
    </source>
</evidence>
<dbReference type="Gene3D" id="3.30.450.20">
    <property type="entry name" value="PAS domain"/>
    <property type="match status" value="1"/>
</dbReference>
<dbReference type="HOGENOM" id="CLU_000445_114_51_0"/>
<evidence type="ECO:0000259" key="7">
    <source>
        <dbReference type="PROSITE" id="PS50112"/>
    </source>
</evidence>
<dbReference type="Gene3D" id="3.30.565.10">
    <property type="entry name" value="Histidine kinase-like ATPase, C-terminal domain"/>
    <property type="match status" value="1"/>
</dbReference>
<evidence type="ECO:0000259" key="6">
    <source>
        <dbReference type="PROSITE" id="PS50110"/>
    </source>
</evidence>
<dbReference type="eggNOG" id="COG0784">
    <property type="taxonomic scope" value="Bacteria"/>
</dbReference>
<dbReference type="EC" id="2.7.13.3" evidence="2"/>
<protein>
    <recommendedName>
        <fullName evidence="2">histidine kinase</fullName>
        <ecNumber evidence="2">2.7.13.3</ecNumber>
    </recommendedName>
</protein>
<feature type="domain" description="Response regulatory" evidence="6">
    <location>
        <begin position="531"/>
        <end position="646"/>
    </location>
</feature>
<feature type="modified residue" description="4-aspartylphosphate" evidence="4">
    <location>
        <position position="57"/>
    </location>
</feature>
<dbReference type="Gene3D" id="1.10.287.130">
    <property type="match status" value="1"/>
</dbReference>
<dbReference type="NCBIfam" id="TIGR00229">
    <property type="entry name" value="sensory_box"/>
    <property type="match status" value="1"/>
</dbReference>
<dbReference type="InterPro" id="IPR036097">
    <property type="entry name" value="HisK_dim/P_sf"/>
</dbReference>
<dbReference type="EMBL" id="CP002347">
    <property type="protein sequence ID" value="ADR18706.1"/>
    <property type="molecule type" value="Genomic_DNA"/>
</dbReference>
<evidence type="ECO:0000313" key="8">
    <source>
        <dbReference type="EMBL" id="ADR18706.1"/>
    </source>
</evidence>
<dbReference type="CDD" id="cd00156">
    <property type="entry name" value="REC"/>
    <property type="match status" value="2"/>
</dbReference>
<dbReference type="InterPro" id="IPR003661">
    <property type="entry name" value="HisK_dim/P_dom"/>
</dbReference>
<keyword evidence="3 4" id="KW-0597">Phosphoprotein</keyword>
<dbReference type="InterPro" id="IPR036890">
    <property type="entry name" value="HATPase_C_sf"/>
</dbReference>
<dbReference type="PANTHER" id="PTHR43065">
    <property type="entry name" value="SENSOR HISTIDINE KINASE"/>
    <property type="match status" value="1"/>
</dbReference>
<dbReference type="Gene3D" id="3.40.50.2300">
    <property type="match status" value="2"/>
</dbReference>
<dbReference type="GO" id="GO:0000155">
    <property type="term" value="F:phosphorelay sensor kinase activity"/>
    <property type="evidence" value="ECO:0007669"/>
    <property type="project" value="InterPro"/>
</dbReference>
<evidence type="ECO:0000313" key="9">
    <source>
        <dbReference type="Proteomes" id="UP000007039"/>
    </source>
</evidence>
<comment type="catalytic activity">
    <reaction evidence="1">
        <text>ATP + protein L-histidine = ADP + protein N-phospho-L-histidine.</text>
        <dbReference type="EC" id="2.7.13.3"/>
    </reaction>
</comment>
<feature type="domain" description="Response regulatory" evidence="6">
    <location>
        <begin position="6"/>
        <end position="123"/>
    </location>
</feature>
<dbReference type="CDD" id="cd00130">
    <property type="entry name" value="PAS"/>
    <property type="match status" value="1"/>
</dbReference>
<dbReference type="SUPFAM" id="SSF47384">
    <property type="entry name" value="Homodimeric domain of signal transducing histidine kinase"/>
    <property type="match status" value="1"/>
</dbReference>
<dbReference type="Pfam" id="PF02518">
    <property type="entry name" value="HATPase_c"/>
    <property type="match status" value="1"/>
</dbReference>
<dbReference type="InterPro" id="IPR001789">
    <property type="entry name" value="Sig_transdc_resp-reg_receiver"/>
</dbReference>
<dbReference type="eggNOG" id="COG4191">
    <property type="taxonomic scope" value="Bacteria"/>
</dbReference>
<dbReference type="PANTHER" id="PTHR43065:SF42">
    <property type="entry name" value="TWO-COMPONENT SENSOR PPRA"/>
    <property type="match status" value="1"/>
</dbReference>
<reference evidence="8 9" key="2">
    <citation type="journal article" date="2011" name="Stand. Genomic Sci.">
        <title>Complete genome sequence of Calditerrivibrio nitroreducens type strain (Yu37-1).</title>
        <authorList>
            <person name="Pitluck S."/>
            <person name="Sikorski J."/>
            <person name="Zeytun A."/>
            <person name="Lapidus A."/>
            <person name="Nolan M."/>
            <person name="Lucas S."/>
            <person name="Hammon N."/>
            <person name="Deshpande S."/>
            <person name="Cheng J.F."/>
            <person name="Tapia R."/>
            <person name="Han C."/>
            <person name="Goodwin L."/>
            <person name="Liolios K."/>
            <person name="Pagani I."/>
            <person name="Ivanova N."/>
            <person name="Mavromatis K."/>
            <person name="Pati A."/>
            <person name="Chen A."/>
            <person name="Palaniappan K."/>
            <person name="Hauser L."/>
            <person name="Chang Y.J."/>
            <person name="Jeffries C.D."/>
            <person name="Detter J.C."/>
            <person name="Brambilla E."/>
            <person name="Djao O.D."/>
            <person name="Rohde M."/>
            <person name="Spring S."/>
            <person name="Goker M."/>
            <person name="Woyke T."/>
            <person name="Bristow J."/>
            <person name="Eisen J.A."/>
            <person name="Markowitz V."/>
            <person name="Hugenholtz P."/>
            <person name="Kyrpides N.C."/>
            <person name="Klenk H.P."/>
            <person name="Land M."/>
        </authorList>
    </citation>
    <scope>NUCLEOTIDE SEQUENCE [LARGE SCALE GENOMIC DNA]</scope>
    <source>
        <strain evidence="9">DSM 19672 / NBRC 101217 / Yu37-1</strain>
    </source>
</reference>
<dbReference type="InterPro" id="IPR035965">
    <property type="entry name" value="PAS-like_dom_sf"/>
</dbReference>
<dbReference type="PROSITE" id="PS50110">
    <property type="entry name" value="RESPONSE_REGULATORY"/>
    <property type="match status" value="2"/>
</dbReference>
<feature type="domain" description="PAS" evidence="7">
    <location>
        <begin position="141"/>
        <end position="185"/>
    </location>
</feature>
<dbReference type="SMART" id="SM00448">
    <property type="entry name" value="REC"/>
    <property type="match status" value="2"/>
</dbReference>
<dbReference type="SUPFAM" id="SSF55874">
    <property type="entry name" value="ATPase domain of HSP90 chaperone/DNA topoisomerase II/histidine kinase"/>
    <property type="match status" value="1"/>
</dbReference>
<evidence type="ECO:0000256" key="2">
    <source>
        <dbReference type="ARBA" id="ARBA00012438"/>
    </source>
</evidence>
<feature type="domain" description="Histidine kinase" evidence="5">
    <location>
        <begin position="284"/>
        <end position="510"/>
    </location>
</feature>
<dbReference type="Pfam" id="PF00512">
    <property type="entry name" value="HisKA"/>
    <property type="match status" value="1"/>
</dbReference>
<dbReference type="SMART" id="SM00387">
    <property type="entry name" value="HATPase_c"/>
    <property type="match status" value="1"/>
</dbReference>
<dbReference type="SUPFAM" id="SSF52172">
    <property type="entry name" value="CheY-like"/>
    <property type="match status" value="2"/>
</dbReference>